<dbReference type="EMBL" id="CABVQS010000019">
    <property type="protein sequence ID" value="VWD37706.1"/>
    <property type="molecule type" value="Genomic_DNA"/>
</dbReference>
<evidence type="ECO:0000256" key="1">
    <source>
        <dbReference type="SAM" id="MobiDB-lite"/>
    </source>
</evidence>
<accession>A0A6P3A1Z1</accession>
<proteinExistence type="predicted"/>
<organism evidence="2 3">
    <name type="scientific">Burkholderia contaminans</name>
    <dbReference type="NCBI Taxonomy" id="488447"/>
    <lineage>
        <taxon>Bacteria</taxon>
        <taxon>Pseudomonadati</taxon>
        <taxon>Pseudomonadota</taxon>
        <taxon>Betaproteobacteria</taxon>
        <taxon>Burkholderiales</taxon>
        <taxon>Burkholderiaceae</taxon>
        <taxon>Burkholderia</taxon>
        <taxon>Burkholderia cepacia complex</taxon>
    </lineage>
</organism>
<dbReference type="Proteomes" id="UP000494109">
    <property type="component" value="Unassembled WGS sequence"/>
</dbReference>
<feature type="region of interest" description="Disordered" evidence="1">
    <location>
        <begin position="201"/>
        <end position="221"/>
    </location>
</feature>
<name>A0A6P3A1Z1_9BURK</name>
<reference evidence="2 3" key="1">
    <citation type="submission" date="2019-09" db="EMBL/GenBank/DDBJ databases">
        <authorList>
            <person name="Depoorter E."/>
        </authorList>
    </citation>
    <scope>NUCLEOTIDE SEQUENCE [LARGE SCALE GENOMIC DNA]</scope>
    <source>
        <strain evidence="2">R-71033</strain>
    </source>
</reference>
<evidence type="ECO:0000313" key="2">
    <source>
        <dbReference type="EMBL" id="VWD37706.1"/>
    </source>
</evidence>
<sequence length="237" mass="26086">MEGARHRRATASPLWRVCLQMEHACECPKSLVPQGDFLRGVWQGARSAVRPSQTSDERRRHTGDFGHSRDMIFLIWGCHENGRSPRCAPCEYVSIRGVTRLASGRSHGNACVFHLQTDPRGIVGMAVPRTARQFKSDSSKRSRELNLRCIDSLCATRRPREADPSRNGSDDDAAPGSAGRVATGWSGCDARSLHFISNGCPRGDARRHARSRSKSNGTCRRRPFGRFAAAAARCAAT</sequence>
<dbReference type="AlphaFoldDB" id="A0A6P3A1Z1"/>
<evidence type="ECO:0000313" key="3">
    <source>
        <dbReference type="Proteomes" id="UP000494109"/>
    </source>
</evidence>
<gene>
    <name evidence="2" type="ORF">BCO71033_04367</name>
</gene>
<feature type="region of interest" description="Disordered" evidence="1">
    <location>
        <begin position="159"/>
        <end position="178"/>
    </location>
</feature>
<feature type="compositionally biased region" description="Basic residues" evidence="1">
    <location>
        <begin position="205"/>
        <end position="221"/>
    </location>
</feature>
<protein>
    <submittedName>
        <fullName evidence="2">Uncharacterized protein</fullName>
    </submittedName>
</protein>